<keyword evidence="9" id="KW-1185">Reference proteome</keyword>
<dbReference type="InterPro" id="IPR048279">
    <property type="entry name" value="MdtK-like"/>
</dbReference>
<proteinExistence type="predicted"/>
<dbReference type="OrthoDB" id="214119at2157"/>
<feature type="transmembrane region" description="Helical" evidence="7">
    <location>
        <begin position="354"/>
        <end position="374"/>
    </location>
</feature>
<reference evidence="8 9" key="1">
    <citation type="journal article" date="2013" name="Genome Announc.">
        <title>Draft Genome Sequence of a Highly Flagellated, Fast-Swimming Archaeon, Methanocaldococcus villosus Strain KIN24-T80 (DSM 22612).</title>
        <authorList>
            <person name="Thennarasu S."/>
            <person name="Polireddy D."/>
            <person name="Antony A."/>
            <person name="Yada M.R."/>
            <person name="Algarawi S."/>
            <person name="Sivakumar N."/>
        </authorList>
    </citation>
    <scope>NUCLEOTIDE SEQUENCE [LARGE SCALE GENOMIC DNA]</scope>
    <source>
        <strain evidence="8 9">KIN24-T80</strain>
    </source>
</reference>
<protein>
    <recommendedName>
        <fullName evidence="10">MATE efflux family protein</fullName>
    </recommendedName>
</protein>
<feature type="transmembrane region" description="Helical" evidence="7">
    <location>
        <begin position="273"/>
        <end position="293"/>
    </location>
</feature>
<evidence type="ECO:0000256" key="5">
    <source>
        <dbReference type="ARBA" id="ARBA00022989"/>
    </source>
</evidence>
<keyword evidence="3" id="KW-1003">Cell membrane</keyword>
<dbReference type="EMBL" id="APMM01000007">
    <property type="protein sequence ID" value="ENN96639.1"/>
    <property type="molecule type" value="Genomic_DNA"/>
</dbReference>
<evidence type="ECO:0000256" key="4">
    <source>
        <dbReference type="ARBA" id="ARBA00022692"/>
    </source>
</evidence>
<evidence type="ECO:0000313" key="8">
    <source>
        <dbReference type="EMBL" id="ENN96639.1"/>
    </source>
</evidence>
<accession>N6UWE8</accession>
<dbReference type="STRING" id="1069083.GCA_000371805_00832"/>
<dbReference type="GO" id="GO:0042910">
    <property type="term" value="F:xenobiotic transmembrane transporter activity"/>
    <property type="evidence" value="ECO:0007669"/>
    <property type="project" value="InterPro"/>
</dbReference>
<evidence type="ECO:0000256" key="6">
    <source>
        <dbReference type="ARBA" id="ARBA00023136"/>
    </source>
</evidence>
<evidence type="ECO:0000256" key="1">
    <source>
        <dbReference type="ARBA" id="ARBA00004651"/>
    </source>
</evidence>
<name>N6UWE8_9EURY</name>
<dbReference type="PANTHER" id="PTHR43549:SF2">
    <property type="entry name" value="MULTIDRUG RESISTANCE PROTEIN NORM-RELATED"/>
    <property type="match status" value="1"/>
</dbReference>
<dbReference type="RefSeq" id="WP_004589879.1">
    <property type="nucleotide sequence ID" value="NZ_APMM01000007.1"/>
</dbReference>
<feature type="transmembrane region" description="Helical" evidence="7">
    <location>
        <begin position="407"/>
        <end position="431"/>
    </location>
</feature>
<feature type="transmembrane region" description="Helical" evidence="7">
    <location>
        <begin position="314"/>
        <end position="334"/>
    </location>
</feature>
<keyword evidence="6 7" id="KW-0472">Membrane</keyword>
<dbReference type="InterPro" id="IPR052031">
    <property type="entry name" value="Membrane_Transporter-Flippase"/>
</dbReference>
<feature type="transmembrane region" description="Helical" evidence="7">
    <location>
        <begin position="159"/>
        <end position="180"/>
    </location>
</feature>
<comment type="caution">
    <text evidence="8">The sequence shown here is derived from an EMBL/GenBank/DDBJ whole genome shotgun (WGS) entry which is preliminary data.</text>
</comment>
<dbReference type="Pfam" id="PF01554">
    <property type="entry name" value="MatE"/>
    <property type="match status" value="2"/>
</dbReference>
<evidence type="ECO:0000313" key="9">
    <source>
        <dbReference type="Proteomes" id="UP000053695"/>
    </source>
</evidence>
<comment type="subcellular location">
    <subcellularLocation>
        <location evidence="1">Cell membrane</location>
        <topology evidence="1">Multi-pass membrane protein</topology>
    </subcellularLocation>
</comment>
<keyword evidence="5 7" id="KW-1133">Transmembrane helix</keyword>
<sequence length="437" mass="48089">MLLDDPKKAVINVSKPIILATFVESLYSIVDSIWVSGLGDKALAAIGASFPILISIYAISWGFGIAVSSAISRRIGEGNLKLANKTAFHGLLLAVILGILYTLLIYPNLSIIFDLMHVSGDTKILAINYLKPLTLSAVLFNICDVLYGIFRGEGRTKVVMIASVIATVSNIILDPILIYIFKLNIIGASLATIMAIFIAIFILTANLRKSRIKIILSKINLEIIKDLLRVGLPSSLIDFTVAIEFFIITSIIMSITSAEDLAIFTGALRITDFGFIPMLGLASGACSVIGANYGAKRFENVKIAYLYTIKIGTVMEFLIILFIILLSPYLAYLFTYTKASYIIYNKLVLSLKILPWYLLFTPMILTTGALFQALGRGELSLLVSIFRSSSHIIFIYILSAILCLKIFGVFLGFIFAEMFSGFCALMFGYYVTKRLKI</sequence>
<feature type="transmembrane region" description="Helical" evidence="7">
    <location>
        <begin position="186"/>
        <end position="207"/>
    </location>
</feature>
<feature type="transmembrane region" description="Helical" evidence="7">
    <location>
        <begin position="129"/>
        <end position="147"/>
    </location>
</feature>
<dbReference type="PATRIC" id="fig|1069083.5.peg.205"/>
<evidence type="ECO:0008006" key="10">
    <source>
        <dbReference type="Google" id="ProtNLM"/>
    </source>
</evidence>
<feature type="transmembrane region" description="Helical" evidence="7">
    <location>
        <begin position="381"/>
        <end position="401"/>
    </location>
</feature>
<evidence type="ECO:0000256" key="3">
    <source>
        <dbReference type="ARBA" id="ARBA00022475"/>
    </source>
</evidence>
<feature type="transmembrane region" description="Helical" evidence="7">
    <location>
        <begin position="12"/>
        <end position="30"/>
    </location>
</feature>
<dbReference type="GO" id="GO:0015297">
    <property type="term" value="F:antiporter activity"/>
    <property type="evidence" value="ECO:0007669"/>
    <property type="project" value="InterPro"/>
</dbReference>
<organism evidence="8 9">
    <name type="scientific">Methanocaldococcus villosus KIN24-T80</name>
    <dbReference type="NCBI Taxonomy" id="1069083"/>
    <lineage>
        <taxon>Archaea</taxon>
        <taxon>Methanobacteriati</taxon>
        <taxon>Methanobacteriota</taxon>
        <taxon>Methanomada group</taxon>
        <taxon>Methanococci</taxon>
        <taxon>Methanococcales</taxon>
        <taxon>Methanocaldococcaceae</taxon>
        <taxon>Methanocaldococcus</taxon>
    </lineage>
</organism>
<feature type="transmembrane region" description="Helical" evidence="7">
    <location>
        <begin position="227"/>
        <end position="253"/>
    </location>
</feature>
<keyword evidence="4 7" id="KW-0812">Transmembrane</keyword>
<gene>
    <name evidence="8" type="ORF">J422_01056</name>
</gene>
<dbReference type="InterPro" id="IPR002528">
    <property type="entry name" value="MATE_fam"/>
</dbReference>
<dbReference type="GO" id="GO:0005886">
    <property type="term" value="C:plasma membrane"/>
    <property type="evidence" value="ECO:0007669"/>
    <property type="project" value="UniProtKB-SubCell"/>
</dbReference>
<evidence type="ECO:0000256" key="2">
    <source>
        <dbReference type="ARBA" id="ARBA00022448"/>
    </source>
</evidence>
<feature type="transmembrane region" description="Helical" evidence="7">
    <location>
        <begin position="42"/>
        <end position="67"/>
    </location>
</feature>
<evidence type="ECO:0000256" key="7">
    <source>
        <dbReference type="SAM" id="Phobius"/>
    </source>
</evidence>
<dbReference type="PIRSF" id="PIRSF006603">
    <property type="entry name" value="DinF"/>
    <property type="match status" value="1"/>
</dbReference>
<keyword evidence="2" id="KW-0813">Transport</keyword>
<feature type="transmembrane region" description="Helical" evidence="7">
    <location>
        <begin position="88"/>
        <end position="109"/>
    </location>
</feature>
<dbReference type="AlphaFoldDB" id="N6UWE8"/>
<dbReference type="Proteomes" id="UP000053695">
    <property type="component" value="Unassembled WGS sequence"/>
</dbReference>
<dbReference type="NCBIfam" id="TIGR00797">
    <property type="entry name" value="matE"/>
    <property type="match status" value="1"/>
</dbReference>
<dbReference type="PANTHER" id="PTHR43549">
    <property type="entry name" value="MULTIDRUG RESISTANCE PROTEIN YPNP-RELATED"/>
    <property type="match status" value="1"/>
</dbReference>